<dbReference type="EMBL" id="MU267854">
    <property type="protein sequence ID" value="KAH7907994.1"/>
    <property type="molecule type" value="Genomic_DNA"/>
</dbReference>
<organism evidence="1 2">
    <name type="scientific">Hygrophoropsis aurantiaca</name>
    <dbReference type="NCBI Taxonomy" id="72124"/>
    <lineage>
        <taxon>Eukaryota</taxon>
        <taxon>Fungi</taxon>
        <taxon>Dikarya</taxon>
        <taxon>Basidiomycota</taxon>
        <taxon>Agaricomycotina</taxon>
        <taxon>Agaricomycetes</taxon>
        <taxon>Agaricomycetidae</taxon>
        <taxon>Boletales</taxon>
        <taxon>Coniophorineae</taxon>
        <taxon>Hygrophoropsidaceae</taxon>
        <taxon>Hygrophoropsis</taxon>
    </lineage>
</organism>
<accession>A0ACB8A467</accession>
<dbReference type="Proteomes" id="UP000790377">
    <property type="component" value="Unassembled WGS sequence"/>
</dbReference>
<gene>
    <name evidence="1" type="ORF">BJ138DRAFT_1103866</name>
</gene>
<sequence length="122" mass="13518">MECAAQLRGFEGLPGDSLSNCDVDFCSSDISLPLINAINDKLVKMHEAGYVHGDVRDANIMVSKNDEDEACFMLINFSGAGKIGEARYRYRIPSEEDDVWRPDGAVLEHSWPLGMTSTCCKR</sequence>
<protein>
    <submittedName>
        <fullName evidence="1">Uncharacterized protein</fullName>
    </submittedName>
</protein>
<proteinExistence type="predicted"/>
<name>A0ACB8A467_9AGAM</name>
<evidence type="ECO:0000313" key="1">
    <source>
        <dbReference type="EMBL" id="KAH7907994.1"/>
    </source>
</evidence>
<comment type="caution">
    <text evidence="1">The sequence shown here is derived from an EMBL/GenBank/DDBJ whole genome shotgun (WGS) entry which is preliminary data.</text>
</comment>
<keyword evidence="2" id="KW-1185">Reference proteome</keyword>
<evidence type="ECO:0000313" key="2">
    <source>
        <dbReference type="Proteomes" id="UP000790377"/>
    </source>
</evidence>
<reference evidence="1" key="1">
    <citation type="journal article" date="2021" name="New Phytol.">
        <title>Evolutionary innovations through gain and loss of genes in the ectomycorrhizal Boletales.</title>
        <authorList>
            <person name="Wu G."/>
            <person name="Miyauchi S."/>
            <person name="Morin E."/>
            <person name="Kuo A."/>
            <person name="Drula E."/>
            <person name="Varga T."/>
            <person name="Kohler A."/>
            <person name="Feng B."/>
            <person name="Cao Y."/>
            <person name="Lipzen A."/>
            <person name="Daum C."/>
            <person name="Hundley H."/>
            <person name="Pangilinan J."/>
            <person name="Johnson J."/>
            <person name="Barry K."/>
            <person name="LaButti K."/>
            <person name="Ng V."/>
            <person name="Ahrendt S."/>
            <person name="Min B."/>
            <person name="Choi I.G."/>
            <person name="Park H."/>
            <person name="Plett J.M."/>
            <person name="Magnuson J."/>
            <person name="Spatafora J.W."/>
            <person name="Nagy L.G."/>
            <person name="Henrissat B."/>
            <person name="Grigoriev I.V."/>
            <person name="Yang Z.L."/>
            <person name="Xu J."/>
            <person name="Martin F.M."/>
        </authorList>
    </citation>
    <scope>NUCLEOTIDE SEQUENCE</scope>
    <source>
        <strain evidence="1">ATCC 28755</strain>
    </source>
</reference>